<dbReference type="InterPro" id="IPR013783">
    <property type="entry name" value="Ig-like_fold"/>
</dbReference>
<proteinExistence type="predicted"/>
<protein>
    <recommendedName>
        <fullName evidence="1">Fibronectin type-III domain-containing protein</fullName>
    </recommendedName>
</protein>
<evidence type="ECO:0000313" key="2">
    <source>
        <dbReference type="EMBL" id="MDT2827060.1"/>
    </source>
</evidence>
<dbReference type="EMBL" id="JARQBN010000001">
    <property type="protein sequence ID" value="MDT2827060.1"/>
    <property type="molecule type" value="Genomic_DNA"/>
</dbReference>
<comment type="caution">
    <text evidence="2">The sequence shown here is derived from an EMBL/GenBank/DDBJ whole genome shotgun (WGS) entry which is preliminary data.</text>
</comment>
<dbReference type="PROSITE" id="PS50853">
    <property type="entry name" value="FN3"/>
    <property type="match status" value="1"/>
</dbReference>
<reference evidence="2 3" key="1">
    <citation type="submission" date="2023-03" db="EMBL/GenBank/DDBJ databases">
        <authorList>
            <person name="Shen W."/>
            <person name="Cai J."/>
        </authorList>
    </citation>
    <scope>NUCLEOTIDE SEQUENCE [LARGE SCALE GENOMIC DNA]</scope>
    <source>
        <strain evidence="2 3">B101</strain>
    </source>
</reference>
<dbReference type="Gene3D" id="2.60.40.10">
    <property type="entry name" value="Immunoglobulins"/>
    <property type="match status" value="2"/>
</dbReference>
<gene>
    <name evidence="2" type="ORF">P7H59_01190</name>
</gene>
<keyword evidence="3" id="KW-1185">Reference proteome</keyword>
<accession>A0ABU3FM63</accession>
<name>A0ABU3FM63_9ENTE</name>
<dbReference type="InterPro" id="IPR036116">
    <property type="entry name" value="FN3_sf"/>
</dbReference>
<dbReference type="InterPro" id="IPR003961">
    <property type="entry name" value="FN3_dom"/>
</dbReference>
<evidence type="ECO:0000313" key="3">
    <source>
        <dbReference type="Proteomes" id="UP001265301"/>
    </source>
</evidence>
<dbReference type="Proteomes" id="UP001265301">
    <property type="component" value="Unassembled WGS sequence"/>
</dbReference>
<organism evidence="2 3">
    <name type="scientific">Enterococcus viikkiensis</name>
    <dbReference type="NCBI Taxonomy" id="930854"/>
    <lineage>
        <taxon>Bacteria</taxon>
        <taxon>Bacillati</taxon>
        <taxon>Bacillota</taxon>
        <taxon>Bacilli</taxon>
        <taxon>Lactobacillales</taxon>
        <taxon>Enterococcaceae</taxon>
        <taxon>Enterococcus</taxon>
    </lineage>
</organism>
<dbReference type="SUPFAM" id="SSF49265">
    <property type="entry name" value="Fibronectin type III"/>
    <property type="match status" value="1"/>
</dbReference>
<evidence type="ECO:0000259" key="1">
    <source>
        <dbReference type="PROSITE" id="PS50853"/>
    </source>
</evidence>
<feature type="domain" description="Fibronectin type-III" evidence="1">
    <location>
        <begin position="94"/>
        <end position="177"/>
    </location>
</feature>
<dbReference type="RefSeq" id="WP_311818292.1">
    <property type="nucleotide sequence ID" value="NZ_JARQBN010000001.1"/>
</dbReference>
<sequence>MTETQHHWLKLSWESKGSNAEYKIFRATNKCNDYNSGNFREIATVTGKTTYNDIKLNHNTTYCYKVMVKRPKVCPYTIETVSSSNVGKFTVCGTTLNPTIKAKTVSDKAIKVTWTNTKSDNGSTRYATGYTLYRSKTNNINQATAIQVNGKQDGSEMTYLDDCLEQCTTYFYWVKAN</sequence>